<dbReference type="PANTHER" id="PTHR45990">
    <property type="entry name" value="DNA REPAIR PROTEIN REV1"/>
    <property type="match status" value="1"/>
</dbReference>
<dbReference type="SUPFAM" id="SSF52113">
    <property type="entry name" value="BRCT domain"/>
    <property type="match status" value="1"/>
</dbReference>
<accession>A0A2H3JG50</accession>
<evidence type="ECO:0000313" key="4">
    <source>
        <dbReference type="Proteomes" id="UP000218811"/>
    </source>
</evidence>
<sequence>MDRFVIVTKPSTRTALGKEEQRRSTVRHSPYNVSKGAKSKCEELKERKEKAEKILAPLRKNGAKPSAATVTKRLLSTLQDEANPITHSDIYERSDHISTAATGHQRSECRVNIKSYWEVRTEKLVRQRPEKSSGSDGNILRNVRVYIDGYLANTTDIEMKRTVTLAGGQVMNTASGATHILTSQQLSGSKAHKLLTAKTRIKVHVVKPEWIFDSIKAGKRLAEREYSVLKTTAAMSLAHMLKTDGSGRKIENS</sequence>
<keyword evidence="4" id="KW-1185">Reference proteome</keyword>
<feature type="region of interest" description="Disordered" evidence="1">
    <location>
        <begin position="1"/>
        <end position="44"/>
    </location>
</feature>
<dbReference type="Pfam" id="PF16589">
    <property type="entry name" value="BRCT_2"/>
    <property type="match status" value="1"/>
</dbReference>
<evidence type="ECO:0000259" key="2">
    <source>
        <dbReference type="PROSITE" id="PS50172"/>
    </source>
</evidence>
<dbReference type="InterPro" id="IPR036420">
    <property type="entry name" value="BRCT_dom_sf"/>
</dbReference>
<dbReference type="PROSITE" id="PS50172">
    <property type="entry name" value="BRCT"/>
    <property type="match status" value="1"/>
</dbReference>
<dbReference type="GO" id="GO:0003887">
    <property type="term" value="F:DNA-directed DNA polymerase activity"/>
    <property type="evidence" value="ECO:0007669"/>
    <property type="project" value="TreeGrafter"/>
</dbReference>
<dbReference type="OMA" id="SECRVNI"/>
<dbReference type="OrthoDB" id="427711at2759"/>
<gene>
    <name evidence="3" type="ORF">WOLCODRAFT_99947</name>
</gene>
<organism evidence="3 4">
    <name type="scientific">Wolfiporia cocos (strain MD-104)</name>
    <name type="common">Brown rot fungus</name>
    <dbReference type="NCBI Taxonomy" id="742152"/>
    <lineage>
        <taxon>Eukaryota</taxon>
        <taxon>Fungi</taxon>
        <taxon>Dikarya</taxon>
        <taxon>Basidiomycota</taxon>
        <taxon>Agaricomycotina</taxon>
        <taxon>Agaricomycetes</taxon>
        <taxon>Polyporales</taxon>
        <taxon>Phaeolaceae</taxon>
        <taxon>Wolfiporia</taxon>
    </lineage>
</organism>
<dbReference type="AlphaFoldDB" id="A0A2H3JG50"/>
<dbReference type="STRING" id="742152.A0A2H3JG50"/>
<protein>
    <recommendedName>
        <fullName evidence="2">BRCT domain-containing protein</fullName>
    </recommendedName>
</protein>
<dbReference type="GO" id="GO:0070987">
    <property type="term" value="P:error-free translesion synthesis"/>
    <property type="evidence" value="ECO:0007669"/>
    <property type="project" value="TreeGrafter"/>
</dbReference>
<dbReference type="GO" id="GO:0017125">
    <property type="term" value="F:deoxycytidyl transferase activity"/>
    <property type="evidence" value="ECO:0007669"/>
    <property type="project" value="TreeGrafter"/>
</dbReference>
<reference evidence="3 4" key="1">
    <citation type="journal article" date="2012" name="Science">
        <title>The Paleozoic origin of enzymatic lignin decomposition reconstructed from 31 fungal genomes.</title>
        <authorList>
            <person name="Floudas D."/>
            <person name="Binder M."/>
            <person name="Riley R."/>
            <person name="Barry K."/>
            <person name="Blanchette R.A."/>
            <person name="Henrissat B."/>
            <person name="Martinez A.T."/>
            <person name="Otillar R."/>
            <person name="Spatafora J.W."/>
            <person name="Yadav J.S."/>
            <person name="Aerts A."/>
            <person name="Benoit I."/>
            <person name="Boyd A."/>
            <person name="Carlson A."/>
            <person name="Copeland A."/>
            <person name="Coutinho P.M."/>
            <person name="de Vries R.P."/>
            <person name="Ferreira P."/>
            <person name="Findley K."/>
            <person name="Foster B."/>
            <person name="Gaskell J."/>
            <person name="Glotzer D."/>
            <person name="Gorecki P."/>
            <person name="Heitman J."/>
            <person name="Hesse C."/>
            <person name="Hori C."/>
            <person name="Igarashi K."/>
            <person name="Jurgens J.A."/>
            <person name="Kallen N."/>
            <person name="Kersten P."/>
            <person name="Kohler A."/>
            <person name="Kuees U."/>
            <person name="Kumar T.K.A."/>
            <person name="Kuo A."/>
            <person name="LaButti K."/>
            <person name="Larrondo L.F."/>
            <person name="Lindquist E."/>
            <person name="Ling A."/>
            <person name="Lombard V."/>
            <person name="Lucas S."/>
            <person name="Lundell T."/>
            <person name="Martin R."/>
            <person name="McLaughlin D.J."/>
            <person name="Morgenstern I."/>
            <person name="Morin E."/>
            <person name="Murat C."/>
            <person name="Nagy L.G."/>
            <person name="Nolan M."/>
            <person name="Ohm R.A."/>
            <person name="Patyshakuliyeva A."/>
            <person name="Rokas A."/>
            <person name="Ruiz-Duenas F.J."/>
            <person name="Sabat G."/>
            <person name="Salamov A."/>
            <person name="Samejima M."/>
            <person name="Schmutz J."/>
            <person name="Slot J.C."/>
            <person name="St John F."/>
            <person name="Stenlid J."/>
            <person name="Sun H."/>
            <person name="Sun S."/>
            <person name="Syed K."/>
            <person name="Tsang A."/>
            <person name="Wiebenga A."/>
            <person name="Young D."/>
            <person name="Pisabarro A."/>
            <person name="Eastwood D.C."/>
            <person name="Martin F."/>
            <person name="Cullen D."/>
            <person name="Grigoriev I.V."/>
            <person name="Hibbett D.S."/>
        </authorList>
    </citation>
    <scope>NUCLEOTIDE SEQUENCE [LARGE SCALE GENOMIC DNA]</scope>
    <source>
        <strain evidence="3 4">MD-104</strain>
    </source>
</reference>
<dbReference type="InterPro" id="IPR001357">
    <property type="entry name" value="BRCT_dom"/>
</dbReference>
<dbReference type="SMART" id="SM00292">
    <property type="entry name" value="BRCT"/>
    <property type="match status" value="1"/>
</dbReference>
<dbReference type="GO" id="GO:0005634">
    <property type="term" value="C:nucleus"/>
    <property type="evidence" value="ECO:0007669"/>
    <property type="project" value="TreeGrafter"/>
</dbReference>
<evidence type="ECO:0000313" key="3">
    <source>
        <dbReference type="EMBL" id="PCH41156.1"/>
    </source>
</evidence>
<dbReference type="Proteomes" id="UP000218811">
    <property type="component" value="Unassembled WGS sequence"/>
</dbReference>
<name>A0A2H3JG50_WOLCO</name>
<dbReference type="GO" id="GO:0042276">
    <property type="term" value="P:error-prone translesion synthesis"/>
    <property type="evidence" value="ECO:0007669"/>
    <property type="project" value="TreeGrafter"/>
</dbReference>
<evidence type="ECO:0000256" key="1">
    <source>
        <dbReference type="SAM" id="MobiDB-lite"/>
    </source>
</evidence>
<dbReference type="EMBL" id="KB468113">
    <property type="protein sequence ID" value="PCH41156.1"/>
    <property type="molecule type" value="Genomic_DNA"/>
</dbReference>
<feature type="domain" description="BRCT" evidence="2">
    <location>
        <begin position="135"/>
        <end position="228"/>
    </location>
</feature>
<proteinExistence type="predicted"/>
<dbReference type="Gene3D" id="3.40.50.10190">
    <property type="entry name" value="BRCT domain"/>
    <property type="match status" value="1"/>
</dbReference>
<dbReference type="PANTHER" id="PTHR45990:SF1">
    <property type="entry name" value="DNA REPAIR PROTEIN REV1"/>
    <property type="match status" value="1"/>
</dbReference>